<dbReference type="PANTHER" id="PTHR42933:SF4">
    <property type="entry name" value="TYPE I RESTRICTION ENZYME ECOKI METHYLASE SUBUNIT"/>
    <property type="match status" value="1"/>
</dbReference>
<evidence type="ECO:0000259" key="8">
    <source>
        <dbReference type="Pfam" id="PF02384"/>
    </source>
</evidence>
<dbReference type="InterPro" id="IPR029063">
    <property type="entry name" value="SAM-dependent_MTases_sf"/>
</dbReference>
<organism evidence="10 11">
    <name type="scientific">Pontiella agarivorans</name>
    <dbReference type="NCBI Taxonomy" id="3038953"/>
    <lineage>
        <taxon>Bacteria</taxon>
        <taxon>Pseudomonadati</taxon>
        <taxon>Kiritimatiellota</taxon>
        <taxon>Kiritimatiellia</taxon>
        <taxon>Kiritimatiellales</taxon>
        <taxon>Pontiellaceae</taxon>
        <taxon>Pontiella</taxon>
    </lineage>
</organism>
<sequence>MSTVEIVQKLWNLCDVLRDDGITYHQYVTELTYLLFLKMAKETGQEKNIPEGYRWDDLTKLQGTDLKKFYEELLRHLGGEKSKGRIKEIYANARSDIQHPANLAKLISELNKLDWYEAKKEGLGDLYEGLLQKNSEEKKSGAGQYFTPRPLIDSTVRLIQPELGERCFDPAAGTFGFMIAANQYVESKSNKFEWSAAQRDFQRKKAFSGVELVQDAHRLALMNAMLHDIEGELLLGDSLSSRGEKLKDYDVILTNPPFGNKKGGEQPSRTDLTYPTSNKQLNFLQVIYRSLRKNGKSRAAVIVPDNVLFEAGAGTSIRRDLMDKCNLHTILRLPTGIFYAQGVKTNVLFFTRGKTEKNNTKRVWVYDLRSNMPSFGKRTPFGDAHLAPFEKVYGKKADGSSVRKEGEWSFLPDDVEQTEENSRWRCFSRDWIRDTKGDSLDISWIKDSDSVDAANLPEPNELAAEAMGELTEALRELDGLMSALGCADEADAQKALLAEVLGLGGAEA</sequence>
<evidence type="ECO:0000256" key="7">
    <source>
        <dbReference type="ARBA" id="ARBA00047942"/>
    </source>
</evidence>
<dbReference type="InterPro" id="IPR002052">
    <property type="entry name" value="DNA_methylase_N6_adenine_CS"/>
</dbReference>
<keyword evidence="5" id="KW-0949">S-adenosyl-L-methionine</keyword>
<dbReference type="RefSeq" id="WP_322607980.1">
    <property type="nucleotide sequence ID" value="NZ_JARVCO010000007.1"/>
</dbReference>
<dbReference type="Gene3D" id="1.20.1260.30">
    <property type="match status" value="1"/>
</dbReference>
<dbReference type="EMBL" id="JARVCO010000007">
    <property type="protein sequence ID" value="MDZ8118181.1"/>
    <property type="molecule type" value="Genomic_DNA"/>
</dbReference>
<evidence type="ECO:0000259" key="9">
    <source>
        <dbReference type="Pfam" id="PF12161"/>
    </source>
</evidence>
<evidence type="ECO:0000256" key="3">
    <source>
        <dbReference type="ARBA" id="ARBA00022603"/>
    </source>
</evidence>
<protein>
    <recommendedName>
        <fullName evidence="2">site-specific DNA-methyltransferase (adenine-specific)</fullName>
        <ecNumber evidence="2">2.1.1.72</ecNumber>
    </recommendedName>
</protein>
<dbReference type="GO" id="GO:0008168">
    <property type="term" value="F:methyltransferase activity"/>
    <property type="evidence" value="ECO:0007669"/>
    <property type="project" value="UniProtKB-KW"/>
</dbReference>
<dbReference type="InterPro" id="IPR003356">
    <property type="entry name" value="DNA_methylase_A-5"/>
</dbReference>
<dbReference type="PRINTS" id="PR00507">
    <property type="entry name" value="N12N6MTFRASE"/>
</dbReference>
<dbReference type="PROSITE" id="PS00092">
    <property type="entry name" value="N6_MTASE"/>
    <property type="match status" value="1"/>
</dbReference>
<keyword evidence="3 10" id="KW-0489">Methyltransferase</keyword>
<name>A0ABU5MW51_9BACT</name>
<feature type="domain" description="DNA methylase adenine-specific" evidence="8">
    <location>
        <begin position="120"/>
        <end position="400"/>
    </location>
</feature>
<reference evidence="10 11" key="1">
    <citation type="journal article" date="2024" name="Appl. Environ. Microbiol.">
        <title>Pontiella agarivorans sp. nov., a novel marine anaerobic bacterium capable of degrading macroalgal polysaccharides and fixing nitrogen.</title>
        <authorList>
            <person name="Liu N."/>
            <person name="Kivenson V."/>
            <person name="Peng X."/>
            <person name="Cui Z."/>
            <person name="Lankiewicz T.S."/>
            <person name="Gosselin K.M."/>
            <person name="English C.J."/>
            <person name="Blair E.M."/>
            <person name="O'Malley M.A."/>
            <person name="Valentine D.L."/>
        </authorList>
    </citation>
    <scope>NUCLEOTIDE SEQUENCE [LARGE SCALE GENOMIC DNA]</scope>
    <source>
        <strain evidence="10 11">NLcol2</strain>
    </source>
</reference>
<evidence type="ECO:0000256" key="2">
    <source>
        <dbReference type="ARBA" id="ARBA00011900"/>
    </source>
</evidence>
<evidence type="ECO:0000256" key="6">
    <source>
        <dbReference type="ARBA" id="ARBA00022747"/>
    </source>
</evidence>
<keyword evidence="4" id="KW-0808">Transferase</keyword>
<comment type="similarity">
    <text evidence="1">Belongs to the N(4)/N(6)-methyltransferase family.</text>
</comment>
<dbReference type="GO" id="GO:0032259">
    <property type="term" value="P:methylation"/>
    <property type="evidence" value="ECO:0007669"/>
    <property type="project" value="UniProtKB-KW"/>
</dbReference>
<dbReference type="Gene3D" id="3.40.50.150">
    <property type="entry name" value="Vaccinia Virus protein VP39"/>
    <property type="match status" value="1"/>
</dbReference>
<gene>
    <name evidence="10" type="ORF">P9H32_06020</name>
</gene>
<dbReference type="Pfam" id="PF12161">
    <property type="entry name" value="HsdM_N"/>
    <property type="match status" value="1"/>
</dbReference>
<evidence type="ECO:0000256" key="4">
    <source>
        <dbReference type="ARBA" id="ARBA00022679"/>
    </source>
</evidence>
<dbReference type="EC" id="2.1.1.72" evidence="2"/>
<dbReference type="InterPro" id="IPR038333">
    <property type="entry name" value="T1MK-like_N_sf"/>
</dbReference>
<dbReference type="PANTHER" id="PTHR42933">
    <property type="entry name" value="SLR6095 PROTEIN"/>
    <property type="match status" value="1"/>
</dbReference>
<keyword evidence="6" id="KW-0680">Restriction system</keyword>
<dbReference type="InterPro" id="IPR051537">
    <property type="entry name" value="DNA_Adenine_Mtase"/>
</dbReference>
<dbReference type="Proteomes" id="UP001290861">
    <property type="component" value="Unassembled WGS sequence"/>
</dbReference>
<dbReference type="InterPro" id="IPR022749">
    <property type="entry name" value="D12N6_MeTrfase_N"/>
</dbReference>
<dbReference type="SUPFAM" id="SSF53335">
    <property type="entry name" value="S-adenosyl-L-methionine-dependent methyltransferases"/>
    <property type="match status" value="1"/>
</dbReference>
<comment type="catalytic activity">
    <reaction evidence="7">
        <text>a 2'-deoxyadenosine in DNA + S-adenosyl-L-methionine = an N(6)-methyl-2'-deoxyadenosine in DNA + S-adenosyl-L-homocysteine + H(+)</text>
        <dbReference type="Rhea" id="RHEA:15197"/>
        <dbReference type="Rhea" id="RHEA-COMP:12418"/>
        <dbReference type="Rhea" id="RHEA-COMP:12419"/>
        <dbReference type="ChEBI" id="CHEBI:15378"/>
        <dbReference type="ChEBI" id="CHEBI:57856"/>
        <dbReference type="ChEBI" id="CHEBI:59789"/>
        <dbReference type="ChEBI" id="CHEBI:90615"/>
        <dbReference type="ChEBI" id="CHEBI:90616"/>
        <dbReference type="EC" id="2.1.1.72"/>
    </reaction>
</comment>
<comment type="caution">
    <text evidence="10">The sequence shown here is derived from an EMBL/GenBank/DDBJ whole genome shotgun (WGS) entry which is preliminary data.</text>
</comment>
<accession>A0ABU5MW51</accession>
<evidence type="ECO:0000313" key="11">
    <source>
        <dbReference type="Proteomes" id="UP001290861"/>
    </source>
</evidence>
<evidence type="ECO:0000256" key="5">
    <source>
        <dbReference type="ARBA" id="ARBA00022691"/>
    </source>
</evidence>
<evidence type="ECO:0000313" key="10">
    <source>
        <dbReference type="EMBL" id="MDZ8118181.1"/>
    </source>
</evidence>
<proteinExistence type="inferred from homology"/>
<keyword evidence="11" id="KW-1185">Reference proteome</keyword>
<feature type="domain" description="N6 adenine-specific DNA methyltransferase N-terminal" evidence="9">
    <location>
        <begin position="7"/>
        <end position="109"/>
    </location>
</feature>
<evidence type="ECO:0000256" key="1">
    <source>
        <dbReference type="ARBA" id="ARBA00006594"/>
    </source>
</evidence>
<dbReference type="Pfam" id="PF02384">
    <property type="entry name" value="N6_Mtase"/>
    <property type="match status" value="1"/>
</dbReference>